<name>A0A0R1MCD5_9LACO</name>
<dbReference type="InterPro" id="IPR000866">
    <property type="entry name" value="AhpC/TSA"/>
</dbReference>
<organism evidence="6 7">
    <name type="scientific">Liquorilactobacillus oeni DSM 19972</name>
    <dbReference type="NCBI Taxonomy" id="1423777"/>
    <lineage>
        <taxon>Bacteria</taxon>
        <taxon>Bacillati</taxon>
        <taxon>Bacillota</taxon>
        <taxon>Bacilli</taxon>
        <taxon>Lactobacillales</taxon>
        <taxon>Lactobacillaceae</taxon>
        <taxon>Liquorilactobacillus</taxon>
    </lineage>
</organism>
<evidence type="ECO:0000256" key="2">
    <source>
        <dbReference type="ARBA" id="ARBA00022862"/>
    </source>
</evidence>
<dbReference type="PANTHER" id="PTHR43110">
    <property type="entry name" value="THIOL PEROXIDASE"/>
    <property type="match status" value="1"/>
</dbReference>
<dbReference type="InterPro" id="IPR002065">
    <property type="entry name" value="TPX"/>
</dbReference>
<dbReference type="PATRIC" id="fig|1423777.3.peg.496"/>
<protein>
    <submittedName>
        <fullName evidence="6">Thioredoxin peroxidase</fullName>
    </submittedName>
</protein>
<keyword evidence="1 6" id="KW-0575">Peroxidase</keyword>
<keyword evidence="3" id="KW-1015">Disulfide bond</keyword>
<dbReference type="Gene3D" id="3.40.30.10">
    <property type="entry name" value="Glutaredoxin"/>
    <property type="match status" value="1"/>
</dbReference>
<sequence length="163" mass="18422">MKITMHQKPLVTNGEPPIVGNTFPDFSLKNIHQEMISLKKLAKENTLISVVPDVNTRVCSLSTKIFNEKVDDFPAINFLTISTNSSTEQKNWCAAENVAKMQLLSDEQGSFGKMLGLYVPDKRIDARSVWIIDHKGKIIYRELIVEQSNEPDYATALEFIQAH</sequence>
<dbReference type="STRING" id="1423777.FD46_GL000475"/>
<dbReference type="Pfam" id="PF00578">
    <property type="entry name" value="AhpC-TSA"/>
    <property type="match status" value="1"/>
</dbReference>
<proteinExistence type="predicted"/>
<evidence type="ECO:0000313" key="6">
    <source>
        <dbReference type="EMBL" id="KRL05724.1"/>
    </source>
</evidence>
<dbReference type="PANTHER" id="PTHR43110:SF1">
    <property type="entry name" value="THIOL PEROXIDASE"/>
    <property type="match status" value="1"/>
</dbReference>
<dbReference type="InterPro" id="IPR013766">
    <property type="entry name" value="Thioredoxin_domain"/>
</dbReference>
<gene>
    <name evidence="6" type="ORF">FD46_GL000475</name>
</gene>
<keyword evidence="4" id="KW-0676">Redox-active center</keyword>
<dbReference type="AlphaFoldDB" id="A0A0R1MCD5"/>
<evidence type="ECO:0000259" key="5">
    <source>
        <dbReference type="PROSITE" id="PS51352"/>
    </source>
</evidence>
<dbReference type="Proteomes" id="UP000051686">
    <property type="component" value="Unassembled WGS sequence"/>
</dbReference>
<comment type="caution">
    <text evidence="6">The sequence shown here is derived from an EMBL/GenBank/DDBJ whole genome shotgun (WGS) entry which is preliminary data.</text>
</comment>
<accession>A0A0R1MCD5</accession>
<dbReference type="CDD" id="cd03014">
    <property type="entry name" value="PRX_Atyp2cys"/>
    <property type="match status" value="1"/>
</dbReference>
<evidence type="ECO:0000313" key="7">
    <source>
        <dbReference type="Proteomes" id="UP000051686"/>
    </source>
</evidence>
<reference evidence="6 7" key="1">
    <citation type="journal article" date="2015" name="Genome Announc.">
        <title>Expanding the biotechnology potential of lactobacilli through comparative genomics of 213 strains and associated genera.</title>
        <authorList>
            <person name="Sun Z."/>
            <person name="Harris H.M."/>
            <person name="McCann A."/>
            <person name="Guo C."/>
            <person name="Argimon S."/>
            <person name="Zhang W."/>
            <person name="Yang X."/>
            <person name="Jeffery I.B."/>
            <person name="Cooney J.C."/>
            <person name="Kagawa T.F."/>
            <person name="Liu W."/>
            <person name="Song Y."/>
            <person name="Salvetti E."/>
            <person name="Wrobel A."/>
            <person name="Rasinkangas P."/>
            <person name="Parkhill J."/>
            <person name="Rea M.C."/>
            <person name="O'Sullivan O."/>
            <person name="Ritari J."/>
            <person name="Douillard F.P."/>
            <person name="Paul Ross R."/>
            <person name="Yang R."/>
            <person name="Briner A.E."/>
            <person name="Felis G.E."/>
            <person name="de Vos W.M."/>
            <person name="Barrangou R."/>
            <person name="Klaenhammer T.R."/>
            <person name="Caufield P.W."/>
            <person name="Cui Y."/>
            <person name="Zhang H."/>
            <person name="O'Toole P.W."/>
        </authorList>
    </citation>
    <scope>NUCLEOTIDE SEQUENCE [LARGE SCALE GENOMIC DNA]</scope>
    <source>
        <strain evidence="6 7">DSM 19972</strain>
    </source>
</reference>
<dbReference type="EMBL" id="AZEH01000020">
    <property type="protein sequence ID" value="KRL05724.1"/>
    <property type="molecule type" value="Genomic_DNA"/>
</dbReference>
<dbReference type="PROSITE" id="PS51352">
    <property type="entry name" value="THIOREDOXIN_2"/>
    <property type="match status" value="1"/>
</dbReference>
<evidence type="ECO:0000256" key="4">
    <source>
        <dbReference type="ARBA" id="ARBA00023284"/>
    </source>
</evidence>
<dbReference type="InterPro" id="IPR050455">
    <property type="entry name" value="Tpx_Peroxidase_subfamily"/>
</dbReference>
<dbReference type="RefSeq" id="WP_057895463.1">
    <property type="nucleotide sequence ID" value="NZ_AZEH01000020.1"/>
</dbReference>
<keyword evidence="2" id="KW-0049">Antioxidant</keyword>
<evidence type="ECO:0000256" key="1">
    <source>
        <dbReference type="ARBA" id="ARBA00022559"/>
    </source>
</evidence>
<keyword evidence="7" id="KW-1185">Reference proteome</keyword>
<dbReference type="GO" id="GO:0008379">
    <property type="term" value="F:thioredoxin peroxidase activity"/>
    <property type="evidence" value="ECO:0007669"/>
    <property type="project" value="InterPro"/>
</dbReference>
<keyword evidence="1 6" id="KW-0560">Oxidoreductase</keyword>
<dbReference type="OrthoDB" id="9781543at2"/>
<dbReference type="SUPFAM" id="SSF52833">
    <property type="entry name" value="Thioredoxin-like"/>
    <property type="match status" value="1"/>
</dbReference>
<dbReference type="InterPro" id="IPR036249">
    <property type="entry name" value="Thioredoxin-like_sf"/>
</dbReference>
<feature type="domain" description="Thioredoxin" evidence="5">
    <location>
        <begin position="17"/>
        <end position="163"/>
    </location>
</feature>
<evidence type="ECO:0000256" key="3">
    <source>
        <dbReference type="ARBA" id="ARBA00023157"/>
    </source>
</evidence>